<gene>
    <name evidence="1" type="ORF">COLO4_00144</name>
</gene>
<reference evidence="2" key="1">
    <citation type="submission" date="2013-09" db="EMBL/GenBank/DDBJ databases">
        <title>Corchorus olitorius genome sequencing.</title>
        <authorList>
            <person name="Alam M."/>
            <person name="Haque M.S."/>
            <person name="Islam M.S."/>
            <person name="Emdad E.M."/>
            <person name="Islam M.M."/>
            <person name="Ahmed B."/>
            <person name="Halim A."/>
            <person name="Hossen Q.M.M."/>
            <person name="Hossain M.Z."/>
            <person name="Ahmed R."/>
            <person name="Khan M.M."/>
            <person name="Islam R."/>
            <person name="Rashid M.M."/>
            <person name="Khan S.A."/>
            <person name="Rahman M.S."/>
            <person name="Alam M."/>
            <person name="Yahiya A.S."/>
            <person name="Khan M.S."/>
            <person name="Azam M.S."/>
            <person name="Haque T."/>
            <person name="Lashkar M.Z.H."/>
            <person name="Akhand A.I."/>
            <person name="Morshed G."/>
            <person name="Roy S."/>
            <person name="Uddin K.S."/>
            <person name="Rabeya T."/>
            <person name="Hossain A.S."/>
            <person name="Chowdhury A."/>
            <person name="Snigdha A.R."/>
            <person name="Mortoza M.S."/>
            <person name="Matin S.A."/>
            <person name="Hoque S.M.E."/>
            <person name="Islam M.K."/>
            <person name="Roy D.K."/>
            <person name="Haider R."/>
            <person name="Moosa M.M."/>
            <person name="Elias S.M."/>
            <person name="Hasan A.M."/>
            <person name="Jahan S."/>
            <person name="Shafiuddin M."/>
            <person name="Mahmood N."/>
            <person name="Shommy N.S."/>
        </authorList>
    </citation>
    <scope>NUCLEOTIDE SEQUENCE [LARGE SCALE GENOMIC DNA]</scope>
    <source>
        <strain evidence="2">cv. O-4</strain>
    </source>
</reference>
<comment type="caution">
    <text evidence="1">The sequence shown here is derived from an EMBL/GenBank/DDBJ whole genome shotgun (WGS) entry which is preliminary data.</text>
</comment>
<keyword evidence="2" id="KW-1185">Reference proteome</keyword>
<proteinExistence type="predicted"/>
<name>A0A1R3L4K1_9ROSI</name>
<dbReference type="AlphaFoldDB" id="A0A1R3L4K1"/>
<sequence length="48" mass="5442">MNPWPNISRALNRRAYSEGPTTPGKFVIRGLQPPLKGHFDPRQKSIVL</sequence>
<dbReference type="EMBL" id="AWUE01000973">
    <property type="protein sequence ID" value="OMP14239.1"/>
    <property type="molecule type" value="Genomic_DNA"/>
</dbReference>
<accession>A0A1R3L4K1</accession>
<evidence type="ECO:0000313" key="1">
    <source>
        <dbReference type="EMBL" id="OMP14239.1"/>
    </source>
</evidence>
<evidence type="ECO:0000313" key="2">
    <source>
        <dbReference type="Proteomes" id="UP000187203"/>
    </source>
</evidence>
<dbReference type="Proteomes" id="UP000187203">
    <property type="component" value="Unassembled WGS sequence"/>
</dbReference>
<organism evidence="1 2">
    <name type="scientific">Corchorus olitorius</name>
    <dbReference type="NCBI Taxonomy" id="93759"/>
    <lineage>
        <taxon>Eukaryota</taxon>
        <taxon>Viridiplantae</taxon>
        <taxon>Streptophyta</taxon>
        <taxon>Embryophyta</taxon>
        <taxon>Tracheophyta</taxon>
        <taxon>Spermatophyta</taxon>
        <taxon>Magnoliopsida</taxon>
        <taxon>eudicotyledons</taxon>
        <taxon>Gunneridae</taxon>
        <taxon>Pentapetalae</taxon>
        <taxon>rosids</taxon>
        <taxon>malvids</taxon>
        <taxon>Malvales</taxon>
        <taxon>Malvaceae</taxon>
        <taxon>Grewioideae</taxon>
        <taxon>Apeibeae</taxon>
        <taxon>Corchorus</taxon>
    </lineage>
</organism>
<protein>
    <submittedName>
        <fullName evidence="1">Uncharacterized protein</fullName>
    </submittedName>
</protein>